<dbReference type="EMBL" id="PYIX02000021">
    <property type="protein sequence ID" value="RFC83115.1"/>
    <property type="molecule type" value="Genomic_DNA"/>
</dbReference>
<organism evidence="2 3">
    <name type="scientific">Acinetobacter sichuanensis</name>
    <dbReference type="NCBI Taxonomy" id="2136183"/>
    <lineage>
        <taxon>Bacteria</taxon>
        <taxon>Pseudomonadati</taxon>
        <taxon>Pseudomonadota</taxon>
        <taxon>Gammaproteobacteria</taxon>
        <taxon>Moraxellales</taxon>
        <taxon>Moraxellaceae</taxon>
        <taxon>Acinetobacter</taxon>
    </lineage>
</organism>
<evidence type="ECO:0000313" key="4">
    <source>
        <dbReference type="Proteomes" id="UP001595455"/>
    </source>
</evidence>
<reference evidence="4" key="3">
    <citation type="journal article" date="2019" name="Int. J. Syst. Evol. Microbiol.">
        <title>The Global Catalogue of Microorganisms (GCM) 10K type strain sequencing project: providing services to taxonomists for standard genome sequencing and annotation.</title>
        <authorList>
            <consortium name="The Broad Institute Genomics Platform"/>
            <consortium name="The Broad Institute Genome Sequencing Center for Infectious Disease"/>
            <person name="Wu L."/>
            <person name="Ma J."/>
        </authorList>
    </citation>
    <scope>NUCLEOTIDE SEQUENCE [LARGE SCALE GENOMIC DNA]</scope>
    <source>
        <strain evidence="4">KCTC 62575</strain>
    </source>
</reference>
<comment type="caution">
    <text evidence="2">The sequence shown here is derived from an EMBL/GenBank/DDBJ whole genome shotgun (WGS) entry which is preliminary data.</text>
</comment>
<dbReference type="SUPFAM" id="SSF48452">
    <property type="entry name" value="TPR-like"/>
    <property type="match status" value="1"/>
</dbReference>
<evidence type="ECO:0000313" key="1">
    <source>
        <dbReference type="EMBL" id="MFC2995867.1"/>
    </source>
</evidence>
<accession>A0A371YNR0</accession>
<dbReference type="OrthoDB" id="7278101at2"/>
<sequence>MEQIQSTLADLNQQSESAFAVRNYQKALEINQQALLIDPQMINALSNIAFCELRLGLYQQAYTHYNEMLILSQDQMSLNFYDGMAEVCYFLDKKDEQLKYGKLAIAKRIESIHHQFYTPHNFSERPCFRPENKTENIISYSLFGEQPRYCETAFLNTLLAKEIFPEWTIRFYVDETVPQHVITRLSQLGAQIIYVSEEQRKISGLFWRFFVVDDPNVKYFLIRDADSFLSYREKVAVDEWLKSSKWFHIMHDFSSHTELMLAGMWGGCHGVLKNIFNTILNFQHSGLMTNARISDQIFLRHCVWSVIEKSCLNHDSQGYFEHASNFPLALKKANHEHREDFHVGVNEANLYYQIELYDKNIEKIQWSLFDENEKEVCHYSVNRKKDEKFFEVFLPYEYAEKIRLNLWKFIYRGVES</sequence>
<protein>
    <submittedName>
        <fullName evidence="2">Tetratricopeptide repeat protein</fullName>
    </submittedName>
</protein>
<gene>
    <name evidence="1" type="ORF">ACFODO_11400</name>
    <name evidence="2" type="ORF">C9E89_012695</name>
</gene>
<proteinExistence type="predicted"/>
<dbReference type="Proteomes" id="UP000240957">
    <property type="component" value="Unassembled WGS sequence"/>
</dbReference>
<reference evidence="1" key="4">
    <citation type="submission" date="2024-09" db="EMBL/GenBank/DDBJ databases">
        <authorList>
            <person name="Sun Q."/>
            <person name="Mori K."/>
        </authorList>
    </citation>
    <scope>NUCLEOTIDE SEQUENCE</scope>
    <source>
        <strain evidence="1">KCTC 62575</strain>
    </source>
</reference>
<dbReference type="Gene3D" id="1.25.40.10">
    <property type="entry name" value="Tetratricopeptide repeat domain"/>
    <property type="match status" value="1"/>
</dbReference>
<evidence type="ECO:0000313" key="2">
    <source>
        <dbReference type="EMBL" id="RFC83115.1"/>
    </source>
</evidence>
<dbReference type="InterPro" id="IPR011990">
    <property type="entry name" value="TPR-like_helical_dom_sf"/>
</dbReference>
<reference evidence="2 3" key="2">
    <citation type="submission" date="2018-08" db="EMBL/GenBank/DDBJ databases">
        <title>The draft genome of Acinetobacter sichuanensis strain WCHAc060041.</title>
        <authorList>
            <person name="Qin J."/>
            <person name="Feng Y."/>
            <person name="Zong Z."/>
        </authorList>
    </citation>
    <scope>NUCLEOTIDE SEQUENCE [LARGE SCALE GENOMIC DNA]</scope>
    <source>
        <strain evidence="2 3">WCHAc060041</strain>
    </source>
</reference>
<reference evidence="1" key="1">
    <citation type="journal article" date="2014" name="Int. J. Syst. Evol. Microbiol.">
        <title>Complete genome of a new Firmicutes species belonging to the dominant human colonic microbiota ('Ruminococcus bicirculans') reveals two chromosomes and a selective capacity to utilize plant glucans.</title>
        <authorList>
            <consortium name="NISC Comparative Sequencing Program"/>
            <person name="Wegmann U."/>
            <person name="Louis P."/>
            <person name="Goesmann A."/>
            <person name="Henrissat B."/>
            <person name="Duncan S.H."/>
            <person name="Flint H.J."/>
        </authorList>
    </citation>
    <scope>NUCLEOTIDE SEQUENCE</scope>
    <source>
        <strain evidence="1">KCTC 62575</strain>
    </source>
</reference>
<name>A0A371YNR0_9GAMM</name>
<dbReference type="Proteomes" id="UP001595455">
    <property type="component" value="Unassembled WGS sequence"/>
</dbReference>
<evidence type="ECO:0000313" key="3">
    <source>
        <dbReference type="Proteomes" id="UP000240957"/>
    </source>
</evidence>
<dbReference type="RefSeq" id="WP_107008713.1">
    <property type="nucleotide sequence ID" value="NZ_JBHRSF010000040.1"/>
</dbReference>
<dbReference type="AlphaFoldDB" id="A0A371YNR0"/>
<keyword evidence="4" id="KW-1185">Reference proteome</keyword>
<dbReference type="EMBL" id="JBHRSF010000040">
    <property type="protein sequence ID" value="MFC2995867.1"/>
    <property type="molecule type" value="Genomic_DNA"/>
</dbReference>